<evidence type="ECO:0000256" key="4">
    <source>
        <dbReference type="SAM" id="Coils"/>
    </source>
</evidence>
<dbReference type="InterPro" id="IPR036770">
    <property type="entry name" value="Ankyrin_rpt-contain_sf"/>
</dbReference>
<feature type="repeat" description="ANK" evidence="3">
    <location>
        <begin position="71"/>
        <end position="103"/>
    </location>
</feature>
<feature type="coiled-coil region" evidence="4">
    <location>
        <begin position="254"/>
        <end position="285"/>
    </location>
</feature>
<reference evidence="5 6" key="1">
    <citation type="journal article" date="2024" name="bioRxiv">
        <title>A reference genome for Trichogramma kaykai: A tiny desert-dwelling parasitoid wasp with competing sex-ratio distorters.</title>
        <authorList>
            <person name="Culotta J."/>
            <person name="Lindsey A.R."/>
        </authorList>
    </citation>
    <scope>NUCLEOTIDE SEQUENCE [LARGE SCALE GENOMIC DNA]</scope>
    <source>
        <strain evidence="5 6">KSX58</strain>
    </source>
</reference>
<protein>
    <recommendedName>
        <fullName evidence="7">GA-binding protein subunit beta-2</fullName>
    </recommendedName>
</protein>
<keyword evidence="6" id="KW-1185">Reference proteome</keyword>
<dbReference type="Pfam" id="PF12796">
    <property type="entry name" value="Ank_2"/>
    <property type="match status" value="1"/>
</dbReference>
<feature type="coiled-coil region" evidence="4">
    <location>
        <begin position="490"/>
        <end position="524"/>
    </location>
</feature>
<evidence type="ECO:0000313" key="5">
    <source>
        <dbReference type="EMBL" id="KAL3384799.1"/>
    </source>
</evidence>
<evidence type="ECO:0000313" key="6">
    <source>
        <dbReference type="Proteomes" id="UP001627154"/>
    </source>
</evidence>
<evidence type="ECO:0000256" key="3">
    <source>
        <dbReference type="PROSITE-ProRule" id="PRU00023"/>
    </source>
</evidence>
<comment type="caution">
    <text evidence="5">The sequence shown here is derived from an EMBL/GenBank/DDBJ whole genome shotgun (WGS) entry which is preliminary data.</text>
</comment>
<dbReference type="Proteomes" id="UP001627154">
    <property type="component" value="Unassembled WGS sequence"/>
</dbReference>
<proteinExistence type="predicted"/>
<sequence>MMATDIKTLYLDATDSTFYSPVELFTQALPVRDGTSIVELGKQLLNNAKMGDTEAVRDLMCRGAPFTCDWLGTSALHLAAQNNHTETAEVLLRAGISKDSKTKVDKTPLHMAAYEGHLEMVELLLSYGAEVNCKDMLKMTPLHWSVEQGHIDVMILLLDHGADPYSLSKFHKTPITLALEQKKMDLVDIMQQDRQVVKQTDDVNNEQQYMNSEGQSSDDYIKFEEINQLDLIEQLQQQQQQFQQDQMYVQQQQQQQLQRQHQQVIKQHQKLLKQEKQLKQATKRKIIQPNVSSSKNKIFIKKVHTPSNEASYMNEDVQMLGNDKDLLNHIETDQLQFLQNHGFTMMAMDNESTIVENAMESGQTVILTEAGKRALSLTKAQNVNVNTLKQIPVSKKNNKYITISANRFLGQSNMTQSTKPNILKKASVDKNNGKIYIDATSIPTIKITNNNKSFNKKFLSAHAAEPLYLEVNNSNEDVIEINSPDYSAELEEWNQKLIKSQREVEEFREKLKEKEAEVEMYKQKISELTS</sequence>
<dbReference type="PROSITE" id="PS50088">
    <property type="entry name" value="ANK_REPEAT"/>
    <property type="match status" value="3"/>
</dbReference>
<name>A0ABD2VVM5_9HYME</name>
<organism evidence="5 6">
    <name type="scientific">Trichogramma kaykai</name>
    <dbReference type="NCBI Taxonomy" id="54128"/>
    <lineage>
        <taxon>Eukaryota</taxon>
        <taxon>Metazoa</taxon>
        <taxon>Ecdysozoa</taxon>
        <taxon>Arthropoda</taxon>
        <taxon>Hexapoda</taxon>
        <taxon>Insecta</taxon>
        <taxon>Pterygota</taxon>
        <taxon>Neoptera</taxon>
        <taxon>Endopterygota</taxon>
        <taxon>Hymenoptera</taxon>
        <taxon>Apocrita</taxon>
        <taxon>Proctotrupomorpha</taxon>
        <taxon>Chalcidoidea</taxon>
        <taxon>Trichogrammatidae</taxon>
        <taxon>Trichogramma</taxon>
    </lineage>
</organism>
<evidence type="ECO:0008006" key="7">
    <source>
        <dbReference type="Google" id="ProtNLM"/>
    </source>
</evidence>
<feature type="repeat" description="ANK" evidence="3">
    <location>
        <begin position="104"/>
        <end position="136"/>
    </location>
</feature>
<dbReference type="Gene3D" id="1.25.40.20">
    <property type="entry name" value="Ankyrin repeat-containing domain"/>
    <property type="match status" value="1"/>
</dbReference>
<keyword evidence="4" id="KW-0175">Coiled coil</keyword>
<dbReference type="PROSITE" id="PS50297">
    <property type="entry name" value="ANK_REP_REGION"/>
    <property type="match status" value="3"/>
</dbReference>
<keyword evidence="1" id="KW-0677">Repeat</keyword>
<keyword evidence="2 3" id="KW-0040">ANK repeat</keyword>
<dbReference type="EMBL" id="JBJJXI010000168">
    <property type="protein sequence ID" value="KAL3384799.1"/>
    <property type="molecule type" value="Genomic_DNA"/>
</dbReference>
<dbReference type="SUPFAM" id="SSF48403">
    <property type="entry name" value="Ankyrin repeat"/>
    <property type="match status" value="1"/>
</dbReference>
<feature type="repeat" description="ANK" evidence="3">
    <location>
        <begin position="137"/>
        <end position="169"/>
    </location>
</feature>
<evidence type="ECO:0000256" key="2">
    <source>
        <dbReference type="ARBA" id="ARBA00023043"/>
    </source>
</evidence>
<dbReference type="AlphaFoldDB" id="A0ABD2VVM5"/>
<dbReference type="SMART" id="SM00248">
    <property type="entry name" value="ANK"/>
    <property type="match status" value="4"/>
</dbReference>
<accession>A0ABD2VVM5</accession>
<evidence type="ECO:0000256" key="1">
    <source>
        <dbReference type="ARBA" id="ARBA00022737"/>
    </source>
</evidence>
<dbReference type="PANTHER" id="PTHR24171">
    <property type="entry name" value="ANKYRIN REPEAT DOMAIN-CONTAINING PROTEIN 39-RELATED"/>
    <property type="match status" value="1"/>
</dbReference>
<dbReference type="InterPro" id="IPR002110">
    <property type="entry name" value="Ankyrin_rpt"/>
</dbReference>
<gene>
    <name evidence="5" type="ORF">TKK_019507</name>
</gene>
<dbReference type="PRINTS" id="PR01415">
    <property type="entry name" value="ANKYRIN"/>
</dbReference>
<dbReference type="Pfam" id="PF00023">
    <property type="entry name" value="Ank"/>
    <property type="match status" value="1"/>
</dbReference>